<comment type="caution">
    <text evidence="1">The sequence shown here is derived from an EMBL/GenBank/DDBJ whole genome shotgun (WGS) entry which is preliminary data.</text>
</comment>
<evidence type="ECO:0000313" key="1">
    <source>
        <dbReference type="EMBL" id="KAF2886375.1"/>
    </source>
</evidence>
<organism evidence="1 2">
    <name type="scientific">Ignelater luminosus</name>
    <name type="common">Cucubano</name>
    <name type="synonym">Pyrophorus luminosus</name>
    <dbReference type="NCBI Taxonomy" id="2038154"/>
    <lineage>
        <taxon>Eukaryota</taxon>
        <taxon>Metazoa</taxon>
        <taxon>Ecdysozoa</taxon>
        <taxon>Arthropoda</taxon>
        <taxon>Hexapoda</taxon>
        <taxon>Insecta</taxon>
        <taxon>Pterygota</taxon>
        <taxon>Neoptera</taxon>
        <taxon>Endopterygota</taxon>
        <taxon>Coleoptera</taxon>
        <taxon>Polyphaga</taxon>
        <taxon>Elateriformia</taxon>
        <taxon>Elateroidea</taxon>
        <taxon>Elateridae</taxon>
        <taxon>Agrypninae</taxon>
        <taxon>Pyrophorini</taxon>
        <taxon>Ignelater</taxon>
    </lineage>
</organism>
<reference evidence="1" key="1">
    <citation type="submission" date="2019-08" db="EMBL/GenBank/DDBJ databases">
        <title>The genome of the North American firefly Photinus pyralis.</title>
        <authorList>
            <consortium name="Photinus pyralis genome working group"/>
            <person name="Fallon T.R."/>
            <person name="Sander Lower S.E."/>
            <person name="Weng J.-K."/>
        </authorList>
    </citation>
    <scope>NUCLEOTIDE SEQUENCE</scope>
    <source>
        <strain evidence="1">TRF0915ILg1</strain>
        <tissue evidence="1">Whole body</tissue>
    </source>
</reference>
<evidence type="ECO:0000313" key="2">
    <source>
        <dbReference type="Proteomes" id="UP000801492"/>
    </source>
</evidence>
<dbReference type="AlphaFoldDB" id="A0A8K0CM88"/>
<dbReference type="EMBL" id="VTPC01087897">
    <property type="protein sequence ID" value="KAF2886375.1"/>
    <property type="molecule type" value="Genomic_DNA"/>
</dbReference>
<gene>
    <name evidence="1" type="ORF">ILUMI_19799</name>
</gene>
<keyword evidence="2" id="KW-1185">Reference proteome</keyword>
<sequence>MTCALHVLDVNASMISESKHKAQQHQQQQQHQRCCGTITHAQGCDLEGLSEKYWGEILERTLSSTSLHALQRAYSHPRMERCNGLQEMKMFDTSVPDL</sequence>
<dbReference type="Proteomes" id="UP000801492">
    <property type="component" value="Unassembled WGS sequence"/>
</dbReference>
<protein>
    <submittedName>
        <fullName evidence="1">Uncharacterized protein</fullName>
    </submittedName>
</protein>
<proteinExistence type="predicted"/>
<accession>A0A8K0CM88</accession>
<dbReference type="OrthoDB" id="9615015at2759"/>
<name>A0A8K0CM88_IGNLU</name>